<name>G0GF19_WINT7</name>
<dbReference type="SUPFAM" id="SSF49384">
    <property type="entry name" value="Carbohydrate-binding domain"/>
    <property type="match status" value="1"/>
</dbReference>
<reference evidence="9 10" key="1">
    <citation type="submission" date="2011-06" db="EMBL/GenBank/DDBJ databases">
        <title>The complete genome of Spirochaeta thermophila DSM 6578.</title>
        <authorList>
            <consortium name="US DOE Joint Genome Institute (JGI-PGF)"/>
            <person name="Lucas S."/>
            <person name="Lapidus A."/>
            <person name="Bruce D."/>
            <person name="Goodwin L."/>
            <person name="Pitluck S."/>
            <person name="Peters L."/>
            <person name="Kyrpides N."/>
            <person name="Mavromatis K."/>
            <person name="Ivanova N."/>
            <person name="Mikailova N."/>
            <person name="Pagani I."/>
            <person name="Chertkov O."/>
            <person name="Detter J.C."/>
            <person name="Tapia R."/>
            <person name="Han C."/>
            <person name="Land M."/>
            <person name="Hauser L."/>
            <person name="Markowitz V."/>
            <person name="Cheng J.-F."/>
            <person name="Hugenholtz P."/>
            <person name="Woyke T."/>
            <person name="Wu D."/>
            <person name="Spring S."/>
            <person name="Merkhoffer B."/>
            <person name="Schneider S."/>
            <person name="Klenk H.-P."/>
            <person name="Eisen J.A."/>
        </authorList>
    </citation>
    <scope>NUCLEOTIDE SEQUENCE [LARGE SCALE GENOMIC DNA]</scope>
    <source>
        <strain evidence="10">ATCC 700085 / DSM 6578 / Z-1203</strain>
    </source>
</reference>
<dbReference type="InterPro" id="IPR001701">
    <property type="entry name" value="Glyco_hydro_9"/>
</dbReference>
<dbReference type="STRING" id="869211.Spith_2107"/>
<dbReference type="GO" id="GO:0030245">
    <property type="term" value="P:cellulose catabolic process"/>
    <property type="evidence" value="ECO:0007669"/>
    <property type="project" value="UniProtKB-KW"/>
</dbReference>
<dbReference type="SUPFAM" id="SSF48208">
    <property type="entry name" value="Six-hairpin glycosidases"/>
    <property type="match status" value="1"/>
</dbReference>
<evidence type="ECO:0000256" key="1">
    <source>
        <dbReference type="ARBA" id="ARBA00022801"/>
    </source>
</evidence>
<dbReference type="Pfam" id="PF00942">
    <property type="entry name" value="CBM_3"/>
    <property type="match status" value="1"/>
</dbReference>
<dbReference type="KEGG" id="stq:Spith_2107"/>
<feature type="domain" description="CBM3" evidence="8">
    <location>
        <begin position="486"/>
        <end position="639"/>
    </location>
</feature>
<dbReference type="Gene3D" id="2.60.40.710">
    <property type="entry name" value="Endoglucanase-like"/>
    <property type="match status" value="1"/>
</dbReference>
<dbReference type="InterPro" id="IPR041438">
    <property type="entry name" value="CBM64"/>
</dbReference>
<dbReference type="InterPro" id="IPR001956">
    <property type="entry name" value="CBM3"/>
</dbReference>
<dbReference type="OrthoDB" id="9758662at2"/>
<keyword evidence="3 5" id="KW-0326">Glycosidase</keyword>
<dbReference type="GO" id="GO:0030248">
    <property type="term" value="F:cellulose binding"/>
    <property type="evidence" value="ECO:0007669"/>
    <property type="project" value="InterPro"/>
</dbReference>
<dbReference type="Gene3D" id="1.50.10.10">
    <property type="match status" value="1"/>
</dbReference>
<feature type="active site" evidence="5">
    <location>
        <position position="451"/>
    </location>
</feature>
<dbReference type="EMBL" id="CP002903">
    <property type="protein sequence ID" value="AEJ62363.1"/>
    <property type="molecule type" value="Genomic_DNA"/>
</dbReference>
<dbReference type="InterPro" id="IPR008928">
    <property type="entry name" value="6-hairpin_glycosidase_sf"/>
</dbReference>
<evidence type="ECO:0000256" key="5">
    <source>
        <dbReference type="PROSITE-ProRule" id="PRU10060"/>
    </source>
</evidence>
<comment type="catalytic activity">
    <reaction evidence="6">
        <text>Endohydrolysis of (1-&gt;4)-beta-D-glucosidic linkages in cellulose, lichenin and cereal beta-D-glucans.</text>
        <dbReference type="EC" id="3.2.1.4"/>
    </reaction>
</comment>
<dbReference type="InterPro" id="IPR008965">
    <property type="entry name" value="CBM2/CBM3_carb-bd_dom_sf"/>
</dbReference>
<proteinExistence type="inferred from homology"/>
<evidence type="ECO:0000256" key="3">
    <source>
        <dbReference type="ARBA" id="ARBA00023295"/>
    </source>
</evidence>
<keyword evidence="2 5" id="KW-0119">Carbohydrate metabolism</keyword>
<dbReference type="Pfam" id="PF18666">
    <property type="entry name" value="CBM64"/>
    <property type="match status" value="1"/>
</dbReference>
<evidence type="ECO:0000256" key="4">
    <source>
        <dbReference type="ARBA" id="ARBA00023326"/>
    </source>
</evidence>
<dbReference type="AlphaFoldDB" id="G0GF19"/>
<dbReference type="Proteomes" id="UP000007254">
    <property type="component" value="Chromosome"/>
</dbReference>
<feature type="compositionally biased region" description="Low complexity" evidence="7">
    <location>
        <begin position="635"/>
        <end position="644"/>
    </location>
</feature>
<keyword evidence="6" id="KW-0136">Cellulose degradation</keyword>
<dbReference type="SMART" id="SM01067">
    <property type="entry name" value="CBM_3"/>
    <property type="match status" value="1"/>
</dbReference>
<keyword evidence="10" id="KW-1185">Reference proteome</keyword>
<keyword evidence="1 5" id="KW-0378">Hydrolase</keyword>
<evidence type="ECO:0000313" key="9">
    <source>
        <dbReference type="EMBL" id="AEJ62363.1"/>
    </source>
</evidence>
<comment type="similarity">
    <text evidence="5 6">Belongs to the glycosyl hydrolase 9 (cellulase E) family.</text>
</comment>
<dbReference type="InterPro" id="IPR036966">
    <property type="entry name" value="CBM3_sf"/>
</dbReference>
<gene>
    <name evidence="9" type="ordered locus">Spith_2107</name>
</gene>
<feature type="active site" evidence="5">
    <location>
        <position position="442"/>
    </location>
</feature>
<organism evidence="9 10">
    <name type="scientific">Winmispira thermophila (strain ATCC 700085 / DSM 6578 / Z-1203)</name>
    <name type="common">Spirochaeta thermophila</name>
    <dbReference type="NCBI Taxonomy" id="869211"/>
    <lineage>
        <taxon>Bacteria</taxon>
        <taxon>Pseudomonadati</taxon>
        <taxon>Spirochaetota</taxon>
        <taxon>Spirochaetia</taxon>
        <taxon>Winmispirales</taxon>
        <taxon>Winmispiraceae</taxon>
        <taxon>Winmispira</taxon>
    </lineage>
</organism>
<evidence type="ECO:0000259" key="8">
    <source>
        <dbReference type="PROSITE" id="PS51172"/>
    </source>
</evidence>
<evidence type="ECO:0000256" key="6">
    <source>
        <dbReference type="RuleBase" id="RU361166"/>
    </source>
</evidence>
<dbReference type="EC" id="3.2.1.4" evidence="6"/>
<feature type="compositionally biased region" description="Pro residues" evidence="7">
    <location>
        <begin position="663"/>
        <end position="673"/>
    </location>
</feature>
<sequence length="761" mass="84751">MKRCVIVIGMLGAFLLLFAFCGVFFEGETGSSGVRSRAAASFNYVDAFAKSILFYEANWCGPDAGENRLAWRGPCHWEDGADVGLDLTGGFHDAGDHVKFGLPQAYAASTLGWAYYEFKDVFVETGQDQYILKILKHFTDYFLKCYPNPTTFYYQVGDGTVDHSYWGPPELQDTDRPALYVATPETPASDIAGGTAAALALMYLNYQDVDPSYAQQCLEAAQSLYEFGKTYRGLSESGGFYGSSGYLDELTWGAIWLYIATGDASYMQDVEGFLEEKGIDEQNGYNNSWTHCWDDVWGGVFVKLSEISDRLLYREIAEWNLNYWMNDIPRTPGGLCYLNSWGVLRYAAAEAMLALVYYDKVSHDQAYLDFAKSQIDYILGDNPAGLSYEVGFGENYPKFPHHRAASGRLEAPPANESKKDPEKHLLFGALVGGPDMNDEYVDDIEQYDHSEVAIDYNAGFVGALAGIVKYYGAAQTPEPTPGIEPEDHVPYSVSAYVYETTNQATVIKAYIHNDSLLPPHWETGLSFRYFFDLSELYDAGYTVDDVTASVYYGPSNGTLSEIKPWDEANHIYYVEASWPGSKLYGKVEFQFALACYNASVWDPANDYSFQGLPTAEPDVMTEYIPVYRDGELIFGTEPPKGGSPSPTPTPTPTSTPSATPTSTPTPTPTPTPTSTPGGEYTLISLPFTYDGEGEYYWKTDQFSTTVDWSRYVNSWNLDLLEIDGTDYANVWVAEHQIPAASDGYWYIHYKSSVSWGHVEIK</sequence>
<dbReference type="GO" id="GO:0008810">
    <property type="term" value="F:cellulase activity"/>
    <property type="evidence" value="ECO:0007669"/>
    <property type="project" value="UniProtKB-EC"/>
</dbReference>
<protein>
    <recommendedName>
        <fullName evidence="6">Endoglucanase</fullName>
        <ecNumber evidence="6">3.2.1.4</ecNumber>
    </recommendedName>
</protein>
<feature type="region of interest" description="Disordered" evidence="7">
    <location>
        <begin position="634"/>
        <end position="679"/>
    </location>
</feature>
<keyword evidence="4 5" id="KW-0624">Polysaccharide degradation</keyword>
<dbReference type="PANTHER" id="PTHR22298">
    <property type="entry name" value="ENDO-1,4-BETA-GLUCANASE"/>
    <property type="match status" value="1"/>
</dbReference>
<dbReference type="InterPro" id="IPR012341">
    <property type="entry name" value="6hp_glycosidase-like_sf"/>
</dbReference>
<dbReference type="PROSITE" id="PS00698">
    <property type="entry name" value="GH9_3"/>
    <property type="match status" value="1"/>
</dbReference>
<evidence type="ECO:0000313" key="10">
    <source>
        <dbReference type="Proteomes" id="UP000007254"/>
    </source>
</evidence>
<evidence type="ECO:0000256" key="7">
    <source>
        <dbReference type="SAM" id="MobiDB-lite"/>
    </source>
</evidence>
<dbReference type="Pfam" id="PF00759">
    <property type="entry name" value="Glyco_hydro_9"/>
    <property type="match status" value="1"/>
</dbReference>
<evidence type="ECO:0000256" key="2">
    <source>
        <dbReference type="ARBA" id="ARBA00023277"/>
    </source>
</evidence>
<dbReference type="HOGENOM" id="CLU_008926_0_2_12"/>
<dbReference type="PROSITE" id="PS51172">
    <property type="entry name" value="CBM3"/>
    <property type="match status" value="1"/>
</dbReference>
<dbReference type="InterPro" id="IPR033126">
    <property type="entry name" value="Glyco_hydro_9_Asp/Glu_AS"/>
</dbReference>
<accession>G0GF19</accession>